<accession>A0A0R1F886</accession>
<proteinExistence type="inferred from homology"/>
<protein>
    <submittedName>
        <fullName evidence="4">NAD(P)H-dependent quinone reductase</fullName>
    </submittedName>
</protein>
<name>A0A0R1F886_9LACO</name>
<dbReference type="Gene3D" id="3.40.109.10">
    <property type="entry name" value="NADH Oxidase"/>
    <property type="match status" value="1"/>
</dbReference>
<dbReference type="AlphaFoldDB" id="A0A0R1F886"/>
<evidence type="ECO:0000313" key="4">
    <source>
        <dbReference type="EMBL" id="KRK15937.1"/>
    </source>
</evidence>
<reference evidence="4 5" key="1">
    <citation type="journal article" date="2015" name="Genome Announc.">
        <title>Expanding the biotechnology potential of lactobacilli through comparative genomics of 213 strains and associated genera.</title>
        <authorList>
            <person name="Sun Z."/>
            <person name="Harris H.M."/>
            <person name="McCann A."/>
            <person name="Guo C."/>
            <person name="Argimon S."/>
            <person name="Zhang W."/>
            <person name="Yang X."/>
            <person name="Jeffery I.B."/>
            <person name="Cooney J.C."/>
            <person name="Kagawa T.F."/>
            <person name="Liu W."/>
            <person name="Song Y."/>
            <person name="Salvetti E."/>
            <person name="Wrobel A."/>
            <person name="Rasinkangas P."/>
            <person name="Parkhill J."/>
            <person name="Rea M.C."/>
            <person name="O'Sullivan O."/>
            <person name="Ritari J."/>
            <person name="Douillard F.P."/>
            <person name="Paul Ross R."/>
            <person name="Yang R."/>
            <person name="Briner A.E."/>
            <person name="Felis G.E."/>
            <person name="de Vos W.M."/>
            <person name="Barrangou R."/>
            <person name="Klaenhammer T.R."/>
            <person name="Caufield P.W."/>
            <person name="Cui Y."/>
            <person name="Zhang H."/>
            <person name="O'Toole P.W."/>
        </authorList>
    </citation>
    <scope>NUCLEOTIDE SEQUENCE [LARGE SCALE GENOMIC DNA]</scope>
    <source>
        <strain evidence="4 5">DSM 20001</strain>
    </source>
</reference>
<dbReference type="InterPro" id="IPR000415">
    <property type="entry name" value="Nitroreductase-like"/>
</dbReference>
<organism evidence="4 5">
    <name type="scientific">Loigolactobacillus coryniformis subsp. coryniformis KCTC 3167 = DSM 20001</name>
    <dbReference type="NCBI Taxonomy" id="913848"/>
    <lineage>
        <taxon>Bacteria</taxon>
        <taxon>Bacillati</taxon>
        <taxon>Bacillota</taxon>
        <taxon>Bacilli</taxon>
        <taxon>Lactobacillales</taxon>
        <taxon>Lactobacillaceae</taxon>
        <taxon>Loigolactobacillus</taxon>
    </lineage>
</organism>
<dbReference type="CDD" id="cd02137">
    <property type="entry name" value="MhqN-like"/>
    <property type="match status" value="1"/>
</dbReference>
<dbReference type="Proteomes" id="UP000051181">
    <property type="component" value="Unassembled WGS sequence"/>
</dbReference>
<evidence type="ECO:0000313" key="5">
    <source>
        <dbReference type="Proteomes" id="UP000051181"/>
    </source>
</evidence>
<dbReference type="PANTHER" id="PTHR43673">
    <property type="entry name" value="NAD(P)H NITROREDUCTASE YDGI-RELATED"/>
    <property type="match status" value="1"/>
</dbReference>
<gene>
    <name evidence="4" type="ORF">FD22_GL001444</name>
</gene>
<comment type="similarity">
    <text evidence="1">Belongs to the nitroreductase family.</text>
</comment>
<keyword evidence="2" id="KW-0560">Oxidoreductase</keyword>
<dbReference type="GO" id="GO:0016491">
    <property type="term" value="F:oxidoreductase activity"/>
    <property type="evidence" value="ECO:0007669"/>
    <property type="project" value="UniProtKB-KW"/>
</dbReference>
<evidence type="ECO:0000256" key="1">
    <source>
        <dbReference type="ARBA" id="ARBA00007118"/>
    </source>
</evidence>
<dbReference type="InterPro" id="IPR029479">
    <property type="entry name" value="Nitroreductase"/>
</dbReference>
<sequence>MATTMQTHVNNDFKDIMANRQSIRNFDPSVKIDHTEMTTMINEAITAPSACNLQAWHFVVVDTPAGKDKLRSFFMKFNTPQLDTSSAMVMIFGDTLAYKSYRDLWNKAYENKQITAEKRDEVFKTFLPLYENASTDMLKADATVDSALAAMQFMLVARAHGYETNPIAGYDASKAAAALGLDEKRYVPVMAIAIGKPAPDDKDEVKSVRYTAEQVTQFE</sequence>
<dbReference type="Pfam" id="PF00881">
    <property type="entry name" value="Nitroreductase"/>
    <property type="match status" value="1"/>
</dbReference>
<dbReference type="SUPFAM" id="SSF55469">
    <property type="entry name" value="FMN-dependent nitroreductase-like"/>
    <property type="match status" value="1"/>
</dbReference>
<evidence type="ECO:0000259" key="3">
    <source>
        <dbReference type="Pfam" id="PF00881"/>
    </source>
</evidence>
<dbReference type="eggNOG" id="COG0778">
    <property type="taxonomic scope" value="Bacteria"/>
</dbReference>
<feature type="domain" description="Nitroreductase" evidence="3">
    <location>
        <begin position="18"/>
        <end position="196"/>
    </location>
</feature>
<dbReference type="EMBL" id="AZCN01000039">
    <property type="protein sequence ID" value="KRK15937.1"/>
    <property type="molecule type" value="Genomic_DNA"/>
</dbReference>
<comment type="caution">
    <text evidence="4">The sequence shown here is derived from an EMBL/GenBank/DDBJ whole genome shotgun (WGS) entry which is preliminary data.</text>
</comment>
<dbReference type="PATRIC" id="fig|913848.6.peg.1483"/>
<dbReference type="PANTHER" id="PTHR43673:SF10">
    <property type="entry name" value="NADH DEHYDROGENASE_NAD(P)H NITROREDUCTASE XCC3605-RELATED"/>
    <property type="match status" value="1"/>
</dbReference>
<evidence type="ECO:0000256" key="2">
    <source>
        <dbReference type="ARBA" id="ARBA00023002"/>
    </source>
</evidence>